<dbReference type="GO" id="GO:0004519">
    <property type="term" value="F:endonuclease activity"/>
    <property type="evidence" value="ECO:0007669"/>
    <property type="project" value="InterPro"/>
</dbReference>
<dbReference type="Gene3D" id="3.40.1350.10">
    <property type="match status" value="1"/>
</dbReference>
<dbReference type="SUPFAM" id="SSF52980">
    <property type="entry name" value="Restriction endonuclease-like"/>
    <property type="match status" value="1"/>
</dbReference>
<dbReference type="EMBL" id="CADIKK010000033">
    <property type="protein sequence ID" value="CAB3802585.1"/>
    <property type="molecule type" value="Genomic_DNA"/>
</dbReference>
<dbReference type="InterPro" id="IPR007560">
    <property type="entry name" value="Restrct_endonuc_IV_Mrr"/>
</dbReference>
<dbReference type="RefSeq" id="WP_175152654.1">
    <property type="nucleotide sequence ID" value="NZ_CADIKK010000033.1"/>
</dbReference>
<dbReference type="AlphaFoldDB" id="A0A6S7BKZ6"/>
<gene>
    <name evidence="3" type="ORF">LMG28614_05650</name>
</gene>
<evidence type="ECO:0000313" key="4">
    <source>
        <dbReference type="Proteomes" id="UP000494365"/>
    </source>
</evidence>
<feature type="region of interest" description="Disordered" evidence="1">
    <location>
        <begin position="177"/>
        <end position="230"/>
    </location>
</feature>
<keyword evidence="4" id="KW-1185">Reference proteome</keyword>
<reference evidence="3 4" key="1">
    <citation type="submission" date="2020-04" db="EMBL/GenBank/DDBJ databases">
        <authorList>
            <person name="De Canck E."/>
        </authorList>
    </citation>
    <scope>NUCLEOTIDE SEQUENCE [LARGE SCALE GENOMIC DNA]</scope>
    <source>
        <strain evidence="3 4">LMG 28614</strain>
    </source>
</reference>
<dbReference type="GO" id="GO:0009307">
    <property type="term" value="P:DNA restriction-modification system"/>
    <property type="evidence" value="ECO:0007669"/>
    <property type="project" value="InterPro"/>
</dbReference>
<evidence type="ECO:0000313" key="3">
    <source>
        <dbReference type="EMBL" id="CAB3802585.1"/>
    </source>
</evidence>
<name>A0A6S7BKZ6_9BURK</name>
<dbReference type="InterPro" id="IPR011856">
    <property type="entry name" value="tRNA_endonuc-like_dom_sf"/>
</dbReference>
<evidence type="ECO:0000259" key="2">
    <source>
        <dbReference type="Pfam" id="PF04471"/>
    </source>
</evidence>
<dbReference type="Proteomes" id="UP000494365">
    <property type="component" value="Unassembled WGS sequence"/>
</dbReference>
<evidence type="ECO:0000256" key="1">
    <source>
        <dbReference type="SAM" id="MobiDB-lite"/>
    </source>
</evidence>
<accession>A0A6S7BKZ6</accession>
<organism evidence="3 4">
    <name type="scientific">Paraburkholderia ultramafica</name>
    <dbReference type="NCBI Taxonomy" id="1544867"/>
    <lineage>
        <taxon>Bacteria</taxon>
        <taxon>Pseudomonadati</taxon>
        <taxon>Pseudomonadota</taxon>
        <taxon>Betaproteobacteria</taxon>
        <taxon>Burkholderiales</taxon>
        <taxon>Burkholderiaceae</taxon>
        <taxon>Paraburkholderia</taxon>
    </lineage>
</organism>
<dbReference type="InterPro" id="IPR011335">
    <property type="entry name" value="Restrct_endonuc-II-like"/>
</dbReference>
<feature type="domain" description="Restriction endonuclease type IV Mrr" evidence="2">
    <location>
        <begin position="15"/>
        <end position="118"/>
    </location>
</feature>
<protein>
    <recommendedName>
        <fullName evidence="2">Restriction endonuclease type IV Mrr domain-containing protein</fullName>
    </recommendedName>
</protein>
<dbReference type="GO" id="GO:0003677">
    <property type="term" value="F:DNA binding"/>
    <property type="evidence" value="ECO:0007669"/>
    <property type="project" value="InterPro"/>
</dbReference>
<sequence length="230" mass="25279">MSAAVVPTLESLQFLSGQQFRAVVGTMLERLGHELLTSETTVYMLTRKNGQKYVVACALPSHRNATSLTQVKQLHDAILTANAISGYYVTTRGFTRDAEAYAATAPITLVDTPKLLKSLEISMAGMTPPDSYQAMCRLCGDIVHHRLSCVQAISCRNGHSVAPTIAQAAIFGRKLERGSTSSSYTPPPQYSRRDVYRHNSKYEARMRSRKAKSRARRADNPAPGFDPSRA</sequence>
<feature type="compositionally biased region" description="Basic and acidic residues" evidence="1">
    <location>
        <begin position="191"/>
        <end position="206"/>
    </location>
</feature>
<dbReference type="Pfam" id="PF04471">
    <property type="entry name" value="Mrr_cat"/>
    <property type="match status" value="1"/>
</dbReference>
<proteinExistence type="predicted"/>